<gene>
    <name evidence="1" type="ORF">S01H4_60470</name>
</gene>
<proteinExistence type="predicted"/>
<protein>
    <submittedName>
        <fullName evidence="1">Uncharacterized protein</fullName>
    </submittedName>
</protein>
<accession>X1F6R8</accession>
<name>X1F6R8_9ZZZZ</name>
<feature type="non-terminal residue" evidence="1">
    <location>
        <position position="121"/>
    </location>
</feature>
<sequence length="121" mass="13648">MTQEVMDLSELVQSVKFKFNDQEFEIPPIPDDKLKAIMSTANKITEAGKKGMADDESNDAFIKNQNHFLSLGVQKKEGKNYSKMDIKEFSSWPLKLKNRVMELIFEQIGTSSGEDVPSGSE</sequence>
<organism evidence="1">
    <name type="scientific">marine sediment metagenome</name>
    <dbReference type="NCBI Taxonomy" id="412755"/>
    <lineage>
        <taxon>unclassified sequences</taxon>
        <taxon>metagenomes</taxon>
        <taxon>ecological metagenomes</taxon>
    </lineage>
</organism>
<dbReference type="AlphaFoldDB" id="X1F6R8"/>
<dbReference type="EMBL" id="BART01035666">
    <property type="protein sequence ID" value="GAH16458.1"/>
    <property type="molecule type" value="Genomic_DNA"/>
</dbReference>
<comment type="caution">
    <text evidence="1">The sequence shown here is derived from an EMBL/GenBank/DDBJ whole genome shotgun (WGS) entry which is preliminary data.</text>
</comment>
<evidence type="ECO:0000313" key="1">
    <source>
        <dbReference type="EMBL" id="GAH16458.1"/>
    </source>
</evidence>
<reference evidence="1" key="1">
    <citation type="journal article" date="2014" name="Front. Microbiol.">
        <title>High frequency of phylogenetically diverse reductive dehalogenase-homologous genes in deep subseafloor sedimentary metagenomes.</title>
        <authorList>
            <person name="Kawai M."/>
            <person name="Futagami T."/>
            <person name="Toyoda A."/>
            <person name="Takaki Y."/>
            <person name="Nishi S."/>
            <person name="Hori S."/>
            <person name="Arai W."/>
            <person name="Tsubouchi T."/>
            <person name="Morono Y."/>
            <person name="Uchiyama I."/>
            <person name="Ito T."/>
            <person name="Fujiyama A."/>
            <person name="Inagaki F."/>
            <person name="Takami H."/>
        </authorList>
    </citation>
    <scope>NUCLEOTIDE SEQUENCE</scope>
    <source>
        <strain evidence="1">Expedition CK06-06</strain>
    </source>
</reference>